<name>A0ABW5J808_9BACT</name>
<dbReference type="InterPro" id="IPR009594">
    <property type="entry name" value="Tscrpt_reg_HTH_AraC_N"/>
</dbReference>
<evidence type="ECO:0000256" key="2">
    <source>
        <dbReference type="ARBA" id="ARBA00023125"/>
    </source>
</evidence>
<evidence type="ECO:0000313" key="5">
    <source>
        <dbReference type="EMBL" id="MFD2522187.1"/>
    </source>
</evidence>
<dbReference type="EMBL" id="JBHULC010000014">
    <property type="protein sequence ID" value="MFD2522187.1"/>
    <property type="molecule type" value="Genomic_DNA"/>
</dbReference>
<keyword evidence="6" id="KW-1185">Reference proteome</keyword>
<dbReference type="Proteomes" id="UP001597510">
    <property type="component" value="Unassembled WGS sequence"/>
</dbReference>
<dbReference type="PANTHER" id="PTHR43280:SF28">
    <property type="entry name" value="HTH-TYPE TRANSCRIPTIONAL ACTIVATOR RHAS"/>
    <property type="match status" value="1"/>
</dbReference>
<feature type="domain" description="HTH araC/xylS-type" evidence="4">
    <location>
        <begin position="200"/>
        <end position="298"/>
    </location>
</feature>
<keyword evidence="1" id="KW-0805">Transcription regulation</keyword>
<dbReference type="RefSeq" id="WP_340240482.1">
    <property type="nucleotide sequence ID" value="NZ_JBBEWC010000021.1"/>
</dbReference>
<proteinExistence type="predicted"/>
<comment type="caution">
    <text evidence="5">The sequence shown here is derived from an EMBL/GenBank/DDBJ whole genome shotgun (WGS) entry which is preliminary data.</text>
</comment>
<dbReference type="InterPro" id="IPR018060">
    <property type="entry name" value="HTH_AraC"/>
</dbReference>
<keyword evidence="3" id="KW-0804">Transcription</keyword>
<dbReference type="PANTHER" id="PTHR43280">
    <property type="entry name" value="ARAC-FAMILY TRANSCRIPTIONAL REGULATOR"/>
    <property type="match status" value="1"/>
</dbReference>
<dbReference type="Gene3D" id="1.10.10.60">
    <property type="entry name" value="Homeodomain-like"/>
    <property type="match status" value="2"/>
</dbReference>
<dbReference type="Pfam" id="PF12833">
    <property type="entry name" value="HTH_18"/>
    <property type="match status" value="1"/>
</dbReference>
<protein>
    <submittedName>
        <fullName evidence="5">AraC family transcriptional regulator N-terminal domain-containing protein</fullName>
    </submittedName>
</protein>
<sequence length="303" mass="35510">MELTESFLRSRKIETLVENRSTFTLDHTELSIFETHQQAENVYLKFSDPVLASMLMGKKIMHLNQHMDFDFLPGESVILPSDEVMCIDFPEASIKNPTKCLAMAFEQARLDKILDNLNEIRPKIDNQEWKFTNSNFHFTNDVAIQHILQRLIFIFTEQHPSKDIFADLMIQELIIRIVQTETKTFYSKNANKLSSNNRIAHVVGYIKENIREHIQVEQLCKIACMSESNFYRVFKEELGLSPIEFIIEERIKLASSLLKNPEFRIKDVYFESGFNSLSYFNRMFKKKFKLSPSEYKHQAATIS</sequence>
<accession>A0ABW5J808</accession>
<evidence type="ECO:0000259" key="4">
    <source>
        <dbReference type="PROSITE" id="PS01124"/>
    </source>
</evidence>
<evidence type="ECO:0000256" key="1">
    <source>
        <dbReference type="ARBA" id="ARBA00023015"/>
    </source>
</evidence>
<dbReference type="Pfam" id="PF06719">
    <property type="entry name" value="AraC_N"/>
    <property type="match status" value="1"/>
</dbReference>
<dbReference type="PRINTS" id="PR00032">
    <property type="entry name" value="HTHARAC"/>
</dbReference>
<dbReference type="SMART" id="SM00342">
    <property type="entry name" value="HTH_ARAC"/>
    <property type="match status" value="1"/>
</dbReference>
<organism evidence="5 6">
    <name type="scientific">Emticicia soli</name>
    <dbReference type="NCBI Taxonomy" id="2027878"/>
    <lineage>
        <taxon>Bacteria</taxon>
        <taxon>Pseudomonadati</taxon>
        <taxon>Bacteroidota</taxon>
        <taxon>Cytophagia</taxon>
        <taxon>Cytophagales</taxon>
        <taxon>Leadbetterellaceae</taxon>
        <taxon>Emticicia</taxon>
    </lineage>
</organism>
<dbReference type="InterPro" id="IPR020449">
    <property type="entry name" value="Tscrpt_reg_AraC-type_HTH"/>
</dbReference>
<dbReference type="SUPFAM" id="SSF46689">
    <property type="entry name" value="Homeodomain-like"/>
    <property type="match status" value="2"/>
</dbReference>
<evidence type="ECO:0000313" key="6">
    <source>
        <dbReference type="Proteomes" id="UP001597510"/>
    </source>
</evidence>
<gene>
    <name evidence="5" type="ORF">ACFSR2_14900</name>
</gene>
<evidence type="ECO:0000256" key="3">
    <source>
        <dbReference type="ARBA" id="ARBA00023163"/>
    </source>
</evidence>
<reference evidence="6" key="1">
    <citation type="journal article" date="2019" name="Int. J. Syst. Evol. Microbiol.">
        <title>The Global Catalogue of Microorganisms (GCM) 10K type strain sequencing project: providing services to taxonomists for standard genome sequencing and annotation.</title>
        <authorList>
            <consortium name="The Broad Institute Genomics Platform"/>
            <consortium name="The Broad Institute Genome Sequencing Center for Infectious Disease"/>
            <person name="Wu L."/>
            <person name="Ma J."/>
        </authorList>
    </citation>
    <scope>NUCLEOTIDE SEQUENCE [LARGE SCALE GENOMIC DNA]</scope>
    <source>
        <strain evidence="6">KCTC 52344</strain>
    </source>
</reference>
<dbReference type="InterPro" id="IPR009057">
    <property type="entry name" value="Homeodomain-like_sf"/>
</dbReference>
<dbReference type="PROSITE" id="PS01124">
    <property type="entry name" value="HTH_ARAC_FAMILY_2"/>
    <property type="match status" value="1"/>
</dbReference>
<keyword evidence="2" id="KW-0238">DNA-binding</keyword>